<comment type="caution">
    <text evidence="2">The sequence shown here is derived from an EMBL/GenBank/DDBJ whole genome shotgun (WGS) entry which is preliminary data.</text>
</comment>
<proteinExistence type="predicted"/>
<evidence type="ECO:0000313" key="2">
    <source>
        <dbReference type="EMBL" id="RKQ17617.1"/>
    </source>
</evidence>
<feature type="compositionally biased region" description="Basic residues" evidence="1">
    <location>
        <begin position="1"/>
        <end position="13"/>
    </location>
</feature>
<evidence type="ECO:0000313" key="3">
    <source>
        <dbReference type="Proteomes" id="UP000281813"/>
    </source>
</evidence>
<dbReference type="OrthoDB" id="2365803at2"/>
<organism evidence="2 3">
    <name type="scientific">Oceanobacillus bengalensis</name>
    <dbReference type="NCBI Taxonomy" id="1435466"/>
    <lineage>
        <taxon>Bacteria</taxon>
        <taxon>Bacillati</taxon>
        <taxon>Bacillota</taxon>
        <taxon>Bacilli</taxon>
        <taxon>Bacillales</taxon>
        <taxon>Bacillaceae</taxon>
        <taxon>Oceanobacillus</taxon>
    </lineage>
</organism>
<dbReference type="RefSeq" id="WP_121128978.1">
    <property type="nucleotide sequence ID" value="NZ_JBHUFK010000001.1"/>
</dbReference>
<sequence>MAKSKARKLRQKRVREGRLDPQINRSPFAQLDLRTKRTKTKKDHLYRAKHKNRNPQILENDSFILPSFPL</sequence>
<dbReference type="AlphaFoldDB" id="A0A494Z6J4"/>
<protein>
    <submittedName>
        <fullName evidence="2">Uncharacterized protein</fullName>
    </submittedName>
</protein>
<accession>A0A494Z6J4</accession>
<dbReference type="Proteomes" id="UP000281813">
    <property type="component" value="Unassembled WGS sequence"/>
</dbReference>
<feature type="region of interest" description="Disordered" evidence="1">
    <location>
        <begin position="1"/>
        <end position="24"/>
    </location>
</feature>
<gene>
    <name evidence="2" type="ORF">D8M05_04250</name>
</gene>
<dbReference type="EMBL" id="RBZO01000004">
    <property type="protein sequence ID" value="RKQ17617.1"/>
    <property type="molecule type" value="Genomic_DNA"/>
</dbReference>
<evidence type="ECO:0000256" key="1">
    <source>
        <dbReference type="SAM" id="MobiDB-lite"/>
    </source>
</evidence>
<keyword evidence="3" id="KW-1185">Reference proteome</keyword>
<name>A0A494Z6J4_9BACI</name>
<reference evidence="2 3" key="1">
    <citation type="journal article" date="2015" name="Antonie Van Leeuwenhoek">
        <title>Oceanobacillus bengalensis sp. nov., a bacterium isolated from seawater of the Bay of Bengal.</title>
        <authorList>
            <person name="Yongchang O."/>
            <person name="Xiang W."/>
            <person name="Wang G."/>
        </authorList>
    </citation>
    <scope>NUCLEOTIDE SEQUENCE [LARGE SCALE GENOMIC DNA]</scope>
    <source>
        <strain evidence="2 3">MCCC 1K00260</strain>
    </source>
</reference>